<proteinExistence type="predicted"/>
<dbReference type="Pfam" id="PF04860">
    <property type="entry name" value="Phage_portal"/>
    <property type="match status" value="1"/>
</dbReference>
<comment type="caution">
    <text evidence="1">The sequence shown here is derived from an EMBL/GenBank/DDBJ whole genome shotgun (WGS) entry which is preliminary data.</text>
</comment>
<protein>
    <recommendedName>
        <fullName evidence="2">Phage portal protein</fullName>
    </recommendedName>
</protein>
<dbReference type="EMBL" id="LAZR01003276">
    <property type="protein sequence ID" value="KKN20051.1"/>
    <property type="molecule type" value="Genomic_DNA"/>
</dbReference>
<name>A0A0F9R441_9ZZZZ</name>
<organism evidence="1">
    <name type="scientific">marine sediment metagenome</name>
    <dbReference type="NCBI Taxonomy" id="412755"/>
    <lineage>
        <taxon>unclassified sequences</taxon>
        <taxon>metagenomes</taxon>
        <taxon>ecological metagenomes</taxon>
    </lineage>
</organism>
<sequence>MEVKKEIKKGKVFVQTSKGVYPLSVLQKAESAQSSKQLKQASNWRCVNQLAIDVAGLGWSLQLYEGKKENKIEFERSEELLRSPNSEESIRTIFKQLLIDWGSVGWFGLEVVRNNKGEIAELYHVPAHTLRVHESKDKYCQKRNNKKVWFKKFGLENDISSKDGKDASATAENKANELIFYKNFYPKSDFYGVPNAISATGDILGLIGLRDYNLAFFENYGIPSAIITLEGDWDEGSDKKVTEFLNKEVRGTENAHRTLVVTQPEGCKFVYKPIGVDVKESSFKMYEQTRKDAILIAYSMPPERVGVRVTGSLGGNVAEEATRIYVQGVVEPLQTDLEDIVNDKLLQSEVYEFKFENIDLRDIDTLIKQYGYQIERGMMTPNESRNKLGLPPYPEGDKFYMMSSLIEADAPEENLGKIEKEFLDEQE</sequence>
<dbReference type="InterPro" id="IPR006944">
    <property type="entry name" value="Phage/GTA_portal"/>
</dbReference>
<accession>A0A0F9R441</accession>
<dbReference type="AlphaFoldDB" id="A0A0F9R441"/>
<evidence type="ECO:0000313" key="1">
    <source>
        <dbReference type="EMBL" id="KKN20051.1"/>
    </source>
</evidence>
<reference evidence="1" key="1">
    <citation type="journal article" date="2015" name="Nature">
        <title>Complex archaea that bridge the gap between prokaryotes and eukaryotes.</title>
        <authorList>
            <person name="Spang A."/>
            <person name="Saw J.H."/>
            <person name="Jorgensen S.L."/>
            <person name="Zaremba-Niedzwiedzka K."/>
            <person name="Martijn J."/>
            <person name="Lind A.E."/>
            <person name="van Eijk R."/>
            <person name="Schleper C."/>
            <person name="Guy L."/>
            <person name="Ettema T.J."/>
        </authorList>
    </citation>
    <scope>NUCLEOTIDE SEQUENCE</scope>
</reference>
<gene>
    <name evidence="1" type="ORF">LCGC14_0939450</name>
</gene>
<evidence type="ECO:0008006" key="2">
    <source>
        <dbReference type="Google" id="ProtNLM"/>
    </source>
</evidence>